<gene>
    <name evidence="2" type="ORF">Cgig2_018533</name>
</gene>
<evidence type="ECO:0000313" key="2">
    <source>
        <dbReference type="EMBL" id="KAJ8445592.1"/>
    </source>
</evidence>
<proteinExistence type="predicted"/>
<feature type="region of interest" description="Disordered" evidence="1">
    <location>
        <begin position="76"/>
        <end position="130"/>
    </location>
</feature>
<feature type="region of interest" description="Disordered" evidence="1">
    <location>
        <begin position="222"/>
        <end position="246"/>
    </location>
</feature>
<comment type="caution">
    <text evidence="2">The sequence shown here is derived from an EMBL/GenBank/DDBJ whole genome shotgun (WGS) entry which is preliminary data.</text>
</comment>
<organism evidence="2 3">
    <name type="scientific">Carnegiea gigantea</name>
    <dbReference type="NCBI Taxonomy" id="171969"/>
    <lineage>
        <taxon>Eukaryota</taxon>
        <taxon>Viridiplantae</taxon>
        <taxon>Streptophyta</taxon>
        <taxon>Embryophyta</taxon>
        <taxon>Tracheophyta</taxon>
        <taxon>Spermatophyta</taxon>
        <taxon>Magnoliopsida</taxon>
        <taxon>eudicotyledons</taxon>
        <taxon>Gunneridae</taxon>
        <taxon>Pentapetalae</taxon>
        <taxon>Caryophyllales</taxon>
        <taxon>Cactineae</taxon>
        <taxon>Cactaceae</taxon>
        <taxon>Cactoideae</taxon>
        <taxon>Echinocereeae</taxon>
        <taxon>Carnegiea</taxon>
    </lineage>
</organism>
<dbReference type="AlphaFoldDB" id="A0A9Q1KN01"/>
<accession>A0A9Q1KN01</accession>
<dbReference type="EMBL" id="JAKOGI010000075">
    <property type="protein sequence ID" value="KAJ8445592.1"/>
    <property type="molecule type" value="Genomic_DNA"/>
</dbReference>
<name>A0A9Q1KN01_9CARY</name>
<keyword evidence="3" id="KW-1185">Reference proteome</keyword>
<feature type="compositionally biased region" description="Pro residues" evidence="1">
    <location>
        <begin position="237"/>
        <end position="246"/>
    </location>
</feature>
<sequence>MAEYVVRHFVWDRQGAAFPPSPLLEDFQTLCPSYELAVVEEAAEDYELPKLPQPSLSFVGVPLNRGCSCMVTEFSKPGSKRRRRQRKVHGPPSRRRVRRWSRRVRTQLEGAASPSDDDKQGRAAHPPRPLPVDYHILCPRFSLPEVEGGAADFEPPEMVQAIFYAMLLSEAVELGVVHDFMAEGLRLALVGLRWSSLEAWMSCVDHELREVYLRQQPIAGEVCGPLDGQEESSGSNDPPPPSSDEE</sequence>
<evidence type="ECO:0000313" key="3">
    <source>
        <dbReference type="Proteomes" id="UP001153076"/>
    </source>
</evidence>
<protein>
    <submittedName>
        <fullName evidence="2">Uncharacterized protein</fullName>
    </submittedName>
</protein>
<reference evidence="2" key="1">
    <citation type="submission" date="2022-04" db="EMBL/GenBank/DDBJ databases">
        <title>Carnegiea gigantea Genome sequencing and assembly v2.</title>
        <authorList>
            <person name="Copetti D."/>
            <person name="Sanderson M.J."/>
            <person name="Burquez A."/>
            <person name="Wojciechowski M.F."/>
        </authorList>
    </citation>
    <scope>NUCLEOTIDE SEQUENCE</scope>
    <source>
        <strain evidence="2">SGP5-SGP5p</strain>
        <tissue evidence="2">Aerial part</tissue>
    </source>
</reference>
<dbReference type="Proteomes" id="UP001153076">
    <property type="component" value="Unassembled WGS sequence"/>
</dbReference>
<feature type="compositionally biased region" description="Basic residues" evidence="1">
    <location>
        <begin position="78"/>
        <end position="105"/>
    </location>
</feature>
<evidence type="ECO:0000256" key="1">
    <source>
        <dbReference type="SAM" id="MobiDB-lite"/>
    </source>
</evidence>